<keyword evidence="1" id="KW-0472">Membrane</keyword>
<dbReference type="EMBL" id="VSSQ01000006">
    <property type="protein sequence ID" value="MPL58012.1"/>
    <property type="molecule type" value="Genomic_DNA"/>
</dbReference>
<accession>A0A644SWF2</accession>
<evidence type="ECO:0000313" key="2">
    <source>
        <dbReference type="EMBL" id="MPL58012.1"/>
    </source>
</evidence>
<keyword evidence="1" id="KW-0812">Transmembrane</keyword>
<organism evidence="2">
    <name type="scientific">bioreactor metagenome</name>
    <dbReference type="NCBI Taxonomy" id="1076179"/>
    <lineage>
        <taxon>unclassified sequences</taxon>
        <taxon>metagenomes</taxon>
        <taxon>ecological metagenomes</taxon>
    </lineage>
</organism>
<dbReference type="AlphaFoldDB" id="A0A644SWF2"/>
<feature type="transmembrane region" description="Helical" evidence="1">
    <location>
        <begin position="23"/>
        <end position="41"/>
    </location>
</feature>
<name>A0A644SWF2_9ZZZZ</name>
<gene>
    <name evidence="2" type="ORF">SDC9_03537</name>
</gene>
<evidence type="ECO:0000256" key="1">
    <source>
        <dbReference type="SAM" id="Phobius"/>
    </source>
</evidence>
<sequence>MLKSFFNIKLDILDENAQSSSELILLIGGMIVIVLIAVYFYKNYILSIEAEINSNEVNEINKSINNIYSKF</sequence>
<comment type="caution">
    <text evidence="2">The sequence shown here is derived from an EMBL/GenBank/DDBJ whole genome shotgun (WGS) entry which is preliminary data.</text>
</comment>
<proteinExistence type="predicted"/>
<evidence type="ECO:0008006" key="3">
    <source>
        <dbReference type="Google" id="ProtNLM"/>
    </source>
</evidence>
<reference evidence="2" key="1">
    <citation type="submission" date="2019-08" db="EMBL/GenBank/DDBJ databases">
        <authorList>
            <person name="Kucharzyk K."/>
            <person name="Murdoch R.W."/>
            <person name="Higgins S."/>
            <person name="Loffler F."/>
        </authorList>
    </citation>
    <scope>NUCLEOTIDE SEQUENCE</scope>
</reference>
<protein>
    <recommendedName>
        <fullName evidence="3">Class III signal peptide-containing protein</fullName>
    </recommendedName>
</protein>
<keyword evidence="1" id="KW-1133">Transmembrane helix</keyword>